<sequence length="1440" mass="164007">QIMFSSRGRRPVGRYPRRAPHHRHHHQANIPQHGEHRADIRDSTKLSRIQSLLSRIRDDNESVYTRRTNSLNQLSNMVNESMSTWEANQLFESMTKGTGGMPTIESLFEDTRSPSNARLLLSKFLAQVALNMKDDIELYLRWTFERLHVTASGNRDKDKERKMWIVASLRELLSRPAHSSSHPLSSILQPLIPSILIDVEALLDSMECVDCFPVILEVLEKIVEKYPNEFCERFQDIIDLLVGWHIDTSVSDNLHRLISETFLKLRPCWARNLEFAFELMSHFLTDMEIELGLPTLPDVGKEKQNESDHEENDKDKKNGISSNVKALLSCFHAVADAVGGVVPAQSTEHSYGAGIDDNSYPFDKLHAWIIKILNTIADTHLDVDWLRKGNQIIISLSAYRKAASMYQQMPAITFYLNQLVVTQEETLTGRQIDEWFDGLLQILSNWIPVVHPEILLTLAHPKSKLQQLRVYNPRNARLFADILEMFRILIRNQNNMIEMDEVGKKNLIRELDNEVNCMMELIIEDREGKRDKRRKSRKEENEKKVDGMVLVVGNDANKVPEKENGEVIADSENKDVSVNEMKKSNDKENSTAISKPTDETVNRTIASLVLVADLELLSEIAKSWNRELEVFSVLLRVFEKINKCAYFDAVLMTATIKSMRNVSRSCSYFLLHLHASNYPTFSTITSLITSIFINHVNFPINIISLTIDWFLNIIKHVNNEETRVKADLTDNITKNTQKYTRTDAKVHIDTVLDALMRLSEVSRDREIRLAVARVLRDYFKVFGSVSVKESIVVGIWHRIADVDPKVQTEYAKLLYSINPFYAAFQHNEYSDTLYEDIRSTIISTPHLGTFRPRHFQILMAHLGMEDFLSTTDSATLHDSYPPENTNNGEWLQRLFYSCQSEATFEPLNQKGRSNVSTSQNSIKNNPTNNNPNAPTANDTALTYSIFASTIANSIPLLTFWSLWESTRYCILSRLRTPFGGPKQTFDCLERHLNDLLDSIGNTLGNDGNEASKIETSEGITSAEIANNGGITSDANARSSAVGECGFFSPSSSPSTPTAHLANLRALLTLLTLLELQIHNATTGTALSIIPPAPRPSIVFFRTNEKVCGDWFSRVRYGLVKGARIVGDDAMVVRHGISYLKEKSWVLDKEKGGLENEREKGGMGDRGHFRQGDDFHNLTTAKNKQSLSLNYINEFQTVCMYIVESLERLKEGDIVVGLKEWCVKNIEEKNARKNGGNINIVVTGGNVDVTSTTPTVQPCTRTLLQRKPLPRSWPIPASLMFTWMNPSIRTSYLEYEASITEATQVLNELFEHENMQQEGREGRDNSGQAQDAVNSRSVIRLISQFVTSNIIDCYIKLDDMSSLSEWIKEHKIEDSMLRPLVKENRQYVDELERWYTADVFEKWEVGEETGRIGEDMGVIKESYEGPNDIRLIEWLYRLKYV</sequence>
<feature type="compositionally biased region" description="Basic and acidic residues" evidence="1">
    <location>
        <begin position="33"/>
        <end position="43"/>
    </location>
</feature>
<dbReference type="Pfam" id="PF15785">
    <property type="entry name" value="SMG1"/>
    <property type="match status" value="1"/>
</dbReference>
<feature type="compositionally biased region" description="Basic residues" evidence="1">
    <location>
        <begin position="7"/>
        <end position="27"/>
    </location>
</feature>
<evidence type="ECO:0000313" key="2">
    <source>
        <dbReference type="EMBL" id="CAG8612564.1"/>
    </source>
</evidence>
<feature type="compositionally biased region" description="Low complexity" evidence="1">
    <location>
        <begin position="924"/>
        <end position="935"/>
    </location>
</feature>
<protein>
    <submittedName>
        <fullName evidence="2">10733_t:CDS:1</fullName>
    </submittedName>
</protein>
<feature type="compositionally biased region" description="Polar residues" evidence="1">
    <location>
        <begin position="910"/>
        <end position="923"/>
    </location>
</feature>
<dbReference type="InterPro" id="IPR031559">
    <property type="entry name" value="SMG1"/>
</dbReference>
<organism evidence="2 3">
    <name type="scientific">Paraglomus occultum</name>
    <dbReference type="NCBI Taxonomy" id="144539"/>
    <lineage>
        <taxon>Eukaryota</taxon>
        <taxon>Fungi</taxon>
        <taxon>Fungi incertae sedis</taxon>
        <taxon>Mucoromycota</taxon>
        <taxon>Glomeromycotina</taxon>
        <taxon>Glomeromycetes</taxon>
        <taxon>Paraglomerales</taxon>
        <taxon>Paraglomeraceae</taxon>
        <taxon>Paraglomus</taxon>
    </lineage>
</organism>
<dbReference type="Proteomes" id="UP000789572">
    <property type="component" value="Unassembled WGS sequence"/>
</dbReference>
<comment type="caution">
    <text evidence="2">The sequence shown here is derived from an EMBL/GenBank/DDBJ whole genome shotgun (WGS) entry which is preliminary data.</text>
</comment>
<dbReference type="GO" id="GO:0000184">
    <property type="term" value="P:nuclear-transcribed mRNA catabolic process, nonsense-mediated decay"/>
    <property type="evidence" value="ECO:0007669"/>
    <property type="project" value="InterPro"/>
</dbReference>
<feature type="region of interest" description="Disordered" evidence="1">
    <location>
        <begin position="907"/>
        <end position="935"/>
    </location>
</feature>
<accession>A0A9N9CR37</accession>
<dbReference type="GO" id="GO:0004674">
    <property type="term" value="F:protein serine/threonine kinase activity"/>
    <property type="evidence" value="ECO:0007669"/>
    <property type="project" value="InterPro"/>
</dbReference>
<feature type="region of interest" description="Disordered" evidence="1">
    <location>
        <begin position="1"/>
        <end position="43"/>
    </location>
</feature>
<feature type="non-terminal residue" evidence="2">
    <location>
        <position position="1"/>
    </location>
</feature>
<gene>
    <name evidence="2" type="ORF">POCULU_LOCUS8020</name>
</gene>
<reference evidence="2" key="1">
    <citation type="submission" date="2021-06" db="EMBL/GenBank/DDBJ databases">
        <authorList>
            <person name="Kallberg Y."/>
            <person name="Tangrot J."/>
            <person name="Rosling A."/>
        </authorList>
    </citation>
    <scope>NUCLEOTIDE SEQUENCE</scope>
    <source>
        <strain evidence="2">IA702</strain>
    </source>
</reference>
<feature type="non-terminal residue" evidence="2">
    <location>
        <position position="1440"/>
    </location>
</feature>
<dbReference type="InterPro" id="IPR016024">
    <property type="entry name" value="ARM-type_fold"/>
</dbReference>
<keyword evidence="3" id="KW-1185">Reference proteome</keyword>
<proteinExistence type="predicted"/>
<feature type="region of interest" description="Disordered" evidence="1">
    <location>
        <begin position="296"/>
        <end position="318"/>
    </location>
</feature>
<dbReference type="EMBL" id="CAJVPJ010002083">
    <property type="protein sequence ID" value="CAG8612564.1"/>
    <property type="molecule type" value="Genomic_DNA"/>
</dbReference>
<name>A0A9N9CR37_9GLOM</name>
<dbReference type="OrthoDB" id="381190at2759"/>
<dbReference type="SUPFAM" id="SSF48371">
    <property type="entry name" value="ARM repeat"/>
    <property type="match status" value="1"/>
</dbReference>
<feature type="compositionally biased region" description="Basic and acidic residues" evidence="1">
    <location>
        <begin position="299"/>
        <end position="318"/>
    </location>
</feature>
<evidence type="ECO:0000256" key="1">
    <source>
        <dbReference type="SAM" id="MobiDB-lite"/>
    </source>
</evidence>
<evidence type="ECO:0000313" key="3">
    <source>
        <dbReference type="Proteomes" id="UP000789572"/>
    </source>
</evidence>